<dbReference type="Proteomes" id="UP001216709">
    <property type="component" value="Unassembled WGS sequence"/>
</dbReference>
<evidence type="ECO:0000256" key="1">
    <source>
        <dbReference type="ARBA" id="ARBA00004141"/>
    </source>
</evidence>
<protein>
    <submittedName>
        <fullName evidence="7">CidA-associated membrane protein CidB</fullName>
    </submittedName>
    <submittedName>
        <fullName evidence="6">CidB/LrgB family autolysis modulator</fullName>
    </submittedName>
    <submittedName>
        <fullName evidence="8">Inner membrane protein YohK</fullName>
    </submittedName>
</protein>
<keyword evidence="3 5" id="KW-1133">Transmembrane helix</keyword>
<dbReference type="EMBL" id="LKPO01000008">
    <property type="protein sequence ID" value="OLF95915.1"/>
    <property type="molecule type" value="Genomic_DNA"/>
</dbReference>
<dbReference type="RefSeq" id="WP_023856983.1">
    <property type="nucleotide sequence ID" value="NZ_AP025339.1"/>
</dbReference>
<name>A0A6I1MD02_9BACI</name>
<dbReference type="NCBIfam" id="TIGR00659">
    <property type="entry name" value="CidB/LrgB family autolysis modulator"/>
    <property type="match status" value="1"/>
</dbReference>
<dbReference type="Pfam" id="PF04172">
    <property type="entry name" value="LrgB"/>
    <property type="match status" value="1"/>
</dbReference>
<keyword evidence="10" id="KW-1185">Reference proteome</keyword>
<proteinExistence type="predicted"/>
<dbReference type="AlphaFoldDB" id="A0A6I1MD02"/>
<organism evidence="7 9">
    <name type="scientific">Bacillus paralicheniformis</name>
    <dbReference type="NCBI Taxonomy" id="1648923"/>
    <lineage>
        <taxon>Bacteria</taxon>
        <taxon>Bacillati</taxon>
        <taxon>Bacillota</taxon>
        <taxon>Bacilli</taxon>
        <taxon>Bacillales</taxon>
        <taxon>Bacillaceae</taxon>
        <taxon>Bacillus</taxon>
    </lineage>
</organism>
<evidence type="ECO:0000313" key="9">
    <source>
        <dbReference type="Proteomes" id="UP000185604"/>
    </source>
</evidence>
<dbReference type="PANTHER" id="PTHR30249:SF3">
    <property type="entry name" value="MUREIN HYDROLASE EXPORT REGULATOR"/>
    <property type="match status" value="1"/>
</dbReference>
<reference evidence="7 9" key="1">
    <citation type="journal article" date="2016" name="Front. Microbiol.">
        <title>High-Level Heat Resistance of Spores of Bacillus amyloliquefaciens and Bacillus licheniformis Results from the Presence of a spoVA Operon in a Tn1546 Transposon.</title>
        <authorList>
            <person name="Berendsen E.M."/>
            <person name="Koning R.A."/>
            <person name="Boekhorst J."/>
            <person name="de Jong A."/>
            <person name="Kuipers O.P."/>
            <person name="Wells-Bennik M.H."/>
        </authorList>
    </citation>
    <scope>NUCLEOTIDE SEQUENCE [LARGE SCALE GENOMIC DNA]</scope>
    <source>
        <strain evidence="7 9">B4121</strain>
    </source>
</reference>
<feature type="transmembrane region" description="Helical" evidence="5">
    <location>
        <begin position="144"/>
        <end position="165"/>
    </location>
</feature>
<feature type="transmembrane region" description="Helical" evidence="5">
    <location>
        <begin position="28"/>
        <end position="48"/>
    </location>
</feature>
<sequence length="228" mass="24053">MLIGCLSLIATVLIYLGAKAVYSRHPKVYASPLLVTPVILVGLLLFINVPFEAYNAGGRLLTDMLQPATVAFAIPLYKYFPVLKKYAVEIIINVTVGCCIAILSTAFIAKLFKLNEDLIESLVPRSVTTPIAMSVSEMIGGMPAVTAVFVILTALSGSVIGPMVIRYFRIDNEIARGVLLGTSAHGAGTSKAFELSSVSGTISSVSMILAAIITLCAAPFLISLIAVS</sequence>
<dbReference type="InterPro" id="IPR005261">
    <property type="entry name" value="YohK-like"/>
</dbReference>
<accession>A0A6I1MD02</accession>
<evidence type="ECO:0000313" key="6">
    <source>
        <dbReference type="EMBL" id="MDE1450761.1"/>
    </source>
</evidence>
<reference evidence="8 10" key="2">
    <citation type="submission" date="2019-06" db="EMBL/GenBank/DDBJ databases">
        <title>Genome sequence analysis of &gt;100 Bacillus licheniformis strains suggests intrinsic resistance to this species.</title>
        <authorList>
            <person name="Wels M."/>
            <person name="Siezen R.J."/>
            <person name="Johansen E."/>
            <person name="Stuer-Lauridsen B."/>
            <person name="Bjerre K."/>
            <person name="Nielsen B.K.K."/>
        </authorList>
    </citation>
    <scope>NUCLEOTIDE SEQUENCE [LARGE SCALE GENOMIC DNA]</scope>
    <source>
        <strain evidence="8 10">BAC-15381</strain>
    </source>
</reference>
<evidence type="ECO:0000256" key="2">
    <source>
        <dbReference type="ARBA" id="ARBA00022692"/>
    </source>
</evidence>
<evidence type="ECO:0000313" key="7">
    <source>
        <dbReference type="EMBL" id="OLF95915.1"/>
    </source>
</evidence>
<dbReference type="Proteomes" id="UP000429980">
    <property type="component" value="Unassembled WGS sequence"/>
</dbReference>
<dbReference type="Proteomes" id="UP000185604">
    <property type="component" value="Unassembled WGS sequence"/>
</dbReference>
<dbReference type="GO" id="GO:0016020">
    <property type="term" value="C:membrane"/>
    <property type="evidence" value="ECO:0007669"/>
    <property type="project" value="UniProtKB-SubCell"/>
</dbReference>
<evidence type="ECO:0000256" key="5">
    <source>
        <dbReference type="SAM" id="Phobius"/>
    </source>
</evidence>
<comment type="caution">
    <text evidence="7">The sequence shown here is derived from an EMBL/GenBank/DDBJ whole genome shotgun (WGS) entry which is preliminary data.</text>
</comment>
<keyword evidence="4 5" id="KW-0472">Membrane</keyword>
<evidence type="ECO:0000256" key="4">
    <source>
        <dbReference type="ARBA" id="ARBA00023136"/>
    </source>
</evidence>
<evidence type="ECO:0000256" key="3">
    <source>
        <dbReference type="ARBA" id="ARBA00022989"/>
    </source>
</evidence>
<feature type="transmembrane region" description="Helical" evidence="5">
    <location>
        <begin position="205"/>
        <end position="227"/>
    </location>
</feature>
<gene>
    <name evidence="7" type="ORF">B4121_1477</name>
    <name evidence="8" type="ORF">CHCC15381_3543</name>
    <name evidence="6" type="ORF">PVN32_01085</name>
</gene>
<evidence type="ECO:0000313" key="8">
    <source>
        <dbReference type="EMBL" id="TWL35100.1"/>
    </source>
</evidence>
<dbReference type="EMBL" id="NILF01000062">
    <property type="protein sequence ID" value="TWL35100.1"/>
    <property type="molecule type" value="Genomic_DNA"/>
</dbReference>
<dbReference type="InterPro" id="IPR007300">
    <property type="entry name" value="CidB/LrgB"/>
</dbReference>
<feature type="transmembrane region" description="Helical" evidence="5">
    <location>
        <begin position="86"/>
        <end position="109"/>
    </location>
</feature>
<comment type="subcellular location">
    <subcellularLocation>
        <location evidence="1">Membrane</location>
        <topology evidence="1">Multi-pass membrane protein</topology>
    </subcellularLocation>
</comment>
<keyword evidence="2 5" id="KW-0812">Transmembrane</keyword>
<evidence type="ECO:0000313" key="10">
    <source>
        <dbReference type="Proteomes" id="UP000429980"/>
    </source>
</evidence>
<dbReference type="EMBL" id="JARAFO010000001">
    <property type="protein sequence ID" value="MDE1450761.1"/>
    <property type="molecule type" value="Genomic_DNA"/>
</dbReference>
<dbReference type="PANTHER" id="PTHR30249">
    <property type="entry name" value="PUTATIVE SEROTONIN TRANSPORTER"/>
    <property type="match status" value="1"/>
</dbReference>
<reference evidence="6" key="3">
    <citation type="submission" date="2022-12" db="EMBL/GenBank/DDBJ databases">
        <title>Draft Genome Sequences of Bacillus licheniformis and Bacillus paralicheniformis strains isolated from Irish skim milk powders.</title>
        <authorList>
            <person name="Lourenco A."/>
            <person name="Li F."/>
            <person name="Geraldine D."/>
            <person name="Tobin J.T."/>
            <person name="Butler F."/>
            <person name="Jordan K."/>
            <person name="Obrien T."/>
        </authorList>
    </citation>
    <scope>NUCLEOTIDE SEQUENCE</scope>
    <source>
        <strain evidence="6">3370</strain>
    </source>
</reference>